<sequence>MAATCSTSPRLILWDSSQITRRVGSVAMFMRSRIPVNRVTAVRTRSSLKNQVFEDQCEGIVCYRDESGEIICEGYDEGPRFGRKILRTTYRYEARDAEIIDLLQRNWLQIAEDGALYKVEAGDILQEDLS</sequence>
<keyword evidence="2" id="KW-1185">Reference proteome</keyword>
<protein>
    <submittedName>
        <fullName evidence="1">Uncharacterized protein</fullName>
    </submittedName>
</protein>
<dbReference type="PANTHER" id="PTHR34206:SF1">
    <property type="entry name" value="OS10G0390701 PROTEIN"/>
    <property type="match status" value="1"/>
</dbReference>
<dbReference type="Proteomes" id="UP001634007">
    <property type="component" value="Unassembled WGS sequence"/>
</dbReference>
<dbReference type="EMBL" id="JBJKBG010000010">
    <property type="protein sequence ID" value="KAL3720721.1"/>
    <property type="molecule type" value="Genomic_DNA"/>
</dbReference>
<dbReference type="AlphaFoldDB" id="A0ABD3J047"/>
<evidence type="ECO:0000313" key="2">
    <source>
        <dbReference type="Proteomes" id="UP001634007"/>
    </source>
</evidence>
<gene>
    <name evidence="1" type="ORF">ACJRO7_005520</name>
</gene>
<accession>A0ABD3J047</accession>
<evidence type="ECO:0000313" key="1">
    <source>
        <dbReference type="EMBL" id="KAL3720721.1"/>
    </source>
</evidence>
<proteinExistence type="predicted"/>
<dbReference type="PANTHER" id="PTHR34206">
    <property type="entry name" value="OS06G0193300 PROTEIN"/>
    <property type="match status" value="1"/>
</dbReference>
<reference evidence="1 2" key="1">
    <citation type="submission" date="2024-11" db="EMBL/GenBank/DDBJ databases">
        <title>Chromosome-level genome assembly of Eucalyptus globulus Labill. provides insights into its genome evolution.</title>
        <authorList>
            <person name="Li X."/>
        </authorList>
    </citation>
    <scope>NUCLEOTIDE SEQUENCE [LARGE SCALE GENOMIC DNA]</scope>
    <source>
        <strain evidence="1">CL2024</strain>
        <tissue evidence="1">Fresh tender leaves</tissue>
    </source>
</reference>
<organism evidence="1 2">
    <name type="scientific">Eucalyptus globulus</name>
    <name type="common">Tasmanian blue gum</name>
    <dbReference type="NCBI Taxonomy" id="34317"/>
    <lineage>
        <taxon>Eukaryota</taxon>
        <taxon>Viridiplantae</taxon>
        <taxon>Streptophyta</taxon>
        <taxon>Embryophyta</taxon>
        <taxon>Tracheophyta</taxon>
        <taxon>Spermatophyta</taxon>
        <taxon>Magnoliopsida</taxon>
        <taxon>eudicotyledons</taxon>
        <taxon>Gunneridae</taxon>
        <taxon>Pentapetalae</taxon>
        <taxon>rosids</taxon>
        <taxon>malvids</taxon>
        <taxon>Myrtales</taxon>
        <taxon>Myrtaceae</taxon>
        <taxon>Myrtoideae</taxon>
        <taxon>Eucalypteae</taxon>
        <taxon>Eucalyptus</taxon>
    </lineage>
</organism>
<name>A0ABD3J047_EUCGL</name>
<comment type="caution">
    <text evidence="1">The sequence shown here is derived from an EMBL/GenBank/DDBJ whole genome shotgun (WGS) entry which is preliminary data.</text>
</comment>